<evidence type="ECO:0000256" key="7">
    <source>
        <dbReference type="ARBA" id="ARBA00043906"/>
    </source>
</evidence>
<dbReference type="AlphaFoldDB" id="A0A7W7B3Z6"/>
<dbReference type="GO" id="GO:0020037">
    <property type="term" value="F:heme binding"/>
    <property type="evidence" value="ECO:0007669"/>
    <property type="project" value="InterPro"/>
</dbReference>
<dbReference type="PANTHER" id="PTHR46696:SF4">
    <property type="entry name" value="BIOTIN BIOSYNTHESIS CYTOCHROME P450"/>
    <property type="match status" value="1"/>
</dbReference>
<accession>A0A7W7B3Z6</accession>
<dbReference type="SUPFAM" id="SSF48264">
    <property type="entry name" value="Cytochrome P450"/>
    <property type="match status" value="1"/>
</dbReference>
<dbReference type="RefSeq" id="WP_184069587.1">
    <property type="nucleotide sequence ID" value="NZ_JACHNZ010000025.1"/>
</dbReference>
<reference evidence="9 10" key="1">
    <citation type="submission" date="2020-08" db="EMBL/GenBank/DDBJ databases">
        <title>Genomic Encyclopedia of Type Strains, Phase IV (KMG-IV): sequencing the most valuable type-strain genomes for metagenomic binning, comparative biology and taxonomic classification.</title>
        <authorList>
            <person name="Goeker M."/>
        </authorList>
    </citation>
    <scope>NUCLEOTIDE SEQUENCE [LARGE SCALE GENOMIC DNA]</scope>
    <source>
        <strain evidence="9 10">DSM 17328</strain>
    </source>
</reference>
<sequence>MSGIDTPAPHYDPYDYRHHDNPYPDYKRLRDQAPVFHNSKFDFYALSRYEDCFRAVRDFRTFSSAQGSNLENINIEVATILDSDPPVHTRLRHIIVDLFTPDSVASLEESVRDMAIDLLRPHASTGSIDVITDFAARLPMSIICRLLGFPRDDEDMLRGWTDAAVHRNEGEFGVPAEGHAAMGKLIEYFERDIARRATLPPRHDVIARLLSAEGEGRLSHGELMGFMLILSVAGNETTTKLLGNMMFQLHRHPDQRAVLLAEPSLLPSAVEETMRFDGPTQMMARTVTRDVELHGTTIPEGKKVALIFTSANRDERKYVDAESYDIRRNPRDHLGFGGGLHSCVGAALARLEARVAMQEMLALMPDFVVDETRLDRMHSPNVRGFTTVPVSFTPNPGYRA</sequence>
<dbReference type="InterPro" id="IPR001128">
    <property type="entry name" value="Cyt_P450"/>
</dbReference>
<gene>
    <name evidence="9" type="ORF">GGQ98_002300</name>
</gene>
<keyword evidence="6 8" id="KW-0503">Monooxygenase</keyword>
<keyword evidence="2 8" id="KW-0349">Heme</keyword>
<dbReference type="PRINTS" id="PR00359">
    <property type="entry name" value="BP450"/>
</dbReference>
<comment type="function">
    <text evidence="7">Cytochromes P450 are a group of heme-thiolate monooxygenases. They oxidize a variety of structurally unrelated compounds, including steroids, fatty acids, and xenobiotics.</text>
</comment>
<keyword evidence="5 8" id="KW-0408">Iron</keyword>
<dbReference type="PRINTS" id="PR00385">
    <property type="entry name" value="P450"/>
</dbReference>
<evidence type="ECO:0000256" key="2">
    <source>
        <dbReference type="ARBA" id="ARBA00022617"/>
    </source>
</evidence>
<dbReference type="Proteomes" id="UP000566324">
    <property type="component" value="Unassembled WGS sequence"/>
</dbReference>
<dbReference type="GO" id="GO:0005506">
    <property type="term" value="F:iron ion binding"/>
    <property type="evidence" value="ECO:0007669"/>
    <property type="project" value="InterPro"/>
</dbReference>
<name>A0A7W7B3Z6_9SPHN</name>
<dbReference type="PROSITE" id="PS00086">
    <property type="entry name" value="CYTOCHROME_P450"/>
    <property type="match status" value="1"/>
</dbReference>
<evidence type="ECO:0000313" key="9">
    <source>
        <dbReference type="EMBL" id="MBB4632673.1"/>
    </source>
</evidence>
<dbReference type="EMBL" id="JACHNZ010000025">
    <property type="protein sequence ID" value="MBB4632673.1"/>
    <property type="molecule type" value="Genomic_DNA"/>
</dbReference>
<proteinExistence type="inferred from homology"/>
<evidence type="ECO:0000313" key="10">
    <source>
        <dbReference type="Proteomes" id="UP000566324"/>
    </source>
</evidence>
<protein>
    <recommendedName>
        <fullName evidence="11">Cytochrome P450</fullName>
    </recommendedName>
</protein>
<evidence type="ECO:0000256" key="6">
    <source>
        <dbReference type="ARBA" id="ARBA00023033"/>
    </source>
</evidence>
<dbReference type="Gene3D" id="1.10.630.10">
    <property type="entry name" value="Cytochrome P450"/>
    <property type="match status" value="1"/>
</dbReference>
<dbReference type="PANTHER" id="PTHR46696">
    <property type="entry name" value="P450, PUTATIVE (EUROFUNG)-RELATED"/>
    <property type="match status" value="1"/>
</dbReference>
<evidence type="ECO:0000256" key="1">
    <source>
        <dbReference type="ARBA" id="ARBA00010617"/>
    </source>
</evidence>
<keyword evidence="4 8" id="KW-0560">Oxidoreductase</keyword>
<keyword evidence="10" id="KW-1185">Reference proteome</keyword>
<keyword evidence="3 8" id="KW-0479">Metal-binding</keyword>
<dbReference type="InterPro" id="IPR036396">
    <property type="entry name" value="Cyt_P450_sf"/>
</dbReference>
<evidence type="ECO:0000256" key="4">
    <source>
        <dbReference type="ARBA" id="ARBA00023002"/>
    </source>
</evidence>
<evidence type="ECO:0000256" key="5">
    <source>
        <dbReference type="ARBA" id="ARBA00023004"/>
    </source>
</evidence>
<evidence type="ECO:0000256" key="8">
    <source>
        <dbReference type="RuleBase" id="RU000461"/>
    </source>
</evidence>
<comment type="caution">
    <text evidence="9">The sequence shown here is derived from an EMBL/GenBank/DDBJ whole genome shotgun (WGS) entry which is preliminary data.</text>
</comment>
<evidence type="ECO:0008006" key="11">
    <source>
        <dbReference type="Google" id="ProtNLM"/>
    </source>
</evidence>
<dbReference type="InterPro" id="IPR002397">
    <property type="entry name" value="Cyt_P450_B"/>
</dbReference>
<organism evidence="9 10">
    <name type="scientific">Sphingosinicella soli</name>
    <dbReference type="NCBI Taxonomy" id="333708"/>
    <lineage>
        <taxon>Bacteria</taxon>
        <taxon>Pseudomonadati</taxon>
        <taxon>Pseudomonadota</taxon>
        <taxon>Alphaproteobacteria</taxon>
        <taxon>Sphingomonadales</taxon>
        <taxon>Sphingosinicellaceae</taxon>
        <taxon>Sphingosinicella</taxon>
    </lineage>
</organism>
<dbReference type="Pfam" id="PF00067">
    <property type="entry name" value="p450"/>
    <property type="match status" value="1"/>
</dbReference>
<evidence type="ECO:0000256" key="3">
    <source>
        <dbReference type="ARBA" id="ARBA00022723"/>
    </source>
</evidence>
<dbReference type="GO" id="GO:0008395">
    <property type="term" value="F:steroid hydroxylase activity"/>
    <property type="evidence" value="ECO:0007669"/>
    <property type="project" value="TreeGrafter"/>
</dbReference>
<dbReference type="GO" id="GO:0006707">
    <property type="term" value="P:cholesterol catabolic process"/>
    <property type="evidence" value="ECO:0007669"/>
    <property type="project" value="TreeGrafter"/>
</dbReference>
<comment type="similarity">
    <text evidence="1 8">Belongs to the cytochrome P450 family.</text>
</comment>
<dbReference type="FunFam" id="1.10.630.10:FF:000018">
    <property type="entry name" value="Cytochrome P450 monooxygenase"/>
    <property type="match status" value="1"/>
</dbReference>
<dbReference type="GO" id="GO:0036199">
    <property type="term" value="F:cholest-4-en-3-one 26-monooxygenase activity"/>
    <property type="evidence" value="ECO:0007669"/>
    <property type="project" value="TreeGrafter"/>
</dbReference>
<dbReference type="InterPro" id="IPR017972">
    <property type="entry name" value="Cyt_P450_CS"/>
</dbReference>